<keyword evidence="1" id="KW-0732">Signal</keyword>
<organism evidence="2 3">
    <name type="scientific">Carnobacterium maltaromaticum</name>
    <name type="common">Carnobacterium piscicola</name>
    <dbReference type="NCBI Taxonomy" id="2751"/>
    <lineage>
        <taxon>Bacteria</taxon>
        <taxon>Bacillati</taxon>
        <taxon>Bacillota</taxon>
        <taxon>Bacilli</taxon>
        <taxon>Lactobacillales</taxon>
        <taxon>Carnobacteriaceae</taxon>
        <taxon>Carnobacterium</taxon>
    </lineage>
</organism>
<dbReference type="RefSeq" id="WP_010054517.1">
    <property type="nucleotide sequence ID" value="NZ_CBCPHT010000003.1"/>
</dbReference>
<dbReference type="PANTHER" id="PTHR35271:SF1">
    <property type="entry name" value="ABC TRANSPORTER, SUBSTRATE-BINDING LIPOPROTEIN"/>
    <property type="match status" value="1"/>
</dbReference>
<proteinExistence type="predicted"/>
<feature type="chain" id="PRO_5043745988" evidence="1">
    <location>
        <begin position="20"/>
        <end position="331"/>
    </location>
</feature>
<name>A0AAW9JSW3_CARML</name>
<gene>
    <name evidence="2" type="ORF">RAK27_06780</name>
</gene>
<dbReference type="CDD" id="cd06325">
    <property type="entry name" value="PBP1_ABC_unchar_transporter"/>
    <property type="match status" value="1"/>
</dbReference>
<accession>A0AAW9JSW3</accession>
<comment type="caution">
    <text evidence="2">The sequence shown here is derived from an EMBL/GenBank/DDBJ whole genome shotgun (WGS) entry which is preliminary data.</text>
</comment>
<protein>
    <submittedName>
        <fullName evidence="2">ABC transporter substrate-binding protein</fullName>
    </submittedName>
</protein>
<sequence length="331" mass="34995">MKKLTTKKYLVAGLTGALALGLLVGCGNKEKDSGTATDKDAVSVGILQYMEHNSLDAAREGFLAELKDAGYEEGKNLKVDSLNSQGDQANLKSMSERLVKEKNDLILTIATPATISVANETDKIPVLFTAVTDAVAADIVKSNEKPGGNITGTSDMVPIDDQTNLLLSIVPKAKKIGMIYNSSEENSVIQADLAKKALEKAGVDVKVATVTSTNDVQQVMTSLVKDVDGIYIPTDNTLANTMETVGEIAKSNKIPVVAGSTEQVEVGGLATYGIDYNELGRQTGKLAVKILKGEAKPGDLAIETSKNLKLVVNEDMAKALDIDPASIKVEK</sequence>
<dbReference type="PROSITE" id="PS51257">
    <property type="entry name" value="PROKAR_LIPOPROTEIN"/>
    <property type="match status" value="1"/>
</dbReference>
<dbReference type="EMBL" id="JAVBVO010000003">
    <property type="protein sequence ID" value="MDZ5758364.1"/>
    <property type="molecule type" value="Genomic_DNA"/>
</dbReference>
<dbReference type="GeneID" id="83605594"/>
<reference evidence="2" key="1">
    <citation type="submission" date="2023-08" db="EMBL/GenBank/DDBJ databases">
        <title>Genomic characterization of piscicolin 126 produced by Carnobacterium maltaromaticum CM22 strain isolated from salmon (Salmo salar).</title>
        <authorList>
            <person name="Gonzalez-Gragera E."/>
            <person name="Garcia-Lopez J.D."/>
            <person name="Teso-Perez C."/>
            <person name="Gimenez-Hernandez I."/>
            <person name="Peralta-Sanchez J.M."/>
            <person name="Valdivia E."/>
            <person name="Montalban-Lopez M."/>
            <person name="Martin-Platero A.M."/>
            <person name="Banos A."/>
            <person name="Martinez-Bueno M."/>
        </authorList>
    </citation>
    <scope>NUCLEOTIDE SEQUENCE</scope>
    <source>
        <strain evidence="2">CM22</strain>
    </source>
</reference>
<dbReference type="InterPro" id="IPR007487">
    <property type="entry name" value="ABC_transpt-TYRBP-like"/>
</dbReference>
<dbReference type="PANTHER" id="PTHR35271">
    <property type="entry name" value="ABC TRANSPORTER, SUBSTRATE-BINDING LIPOPROTEIN-RELATED"/>
    <property type="match status" value="1"/>
</dbReference>
<dbReference type="Pfam" id="PF04392">
    <property type="entry name" value="ABC_sub_bind"/>
    <property type="match status" value="1"/>
</dbReference>
<dbReference type="AlphaFoldDB" id="A0AAW9JSW3"/>
<dbReference type="Proteomes" id="UP001290462">
    <property type="component" value="Unassembled WGS sequence"/>
</dbReference>
<evidence type="ECO:0000313" key="2">
    <source>
        <dbReference type="EMBL" id="MDZ5758364.1"/>
    </source>
</evidence>
<evidence type="ECO:0000256" key="1">
    <source>
        <dbReference type="SAM" id="SignalP"/>
    </source>
</evidence>
<dbReference type="SUPFAM" id="SSF53822">
    <property type="entry name" value="Periplasmic binding protein-like I"/>
    <property type="match status" value="1"/>
</dbReference>
<dbReference type="InterPro" id="IPR028082">
    <property type="entry name" value="Peripla_BP_I"/>
</dbReference>
<dbReference type="Gene3D" id="3.40.50.2300">
    <property type="match status" value="2"/>
</dbReference>
<evidence type="ECO:0000313" key="3">
    <source>
        <dbReference type="Proteomes" id="UP001290462"/>
    </source>
</evidence>
<feature type="signal peptide" evidence="1">
    <location>
        <begin position="1"/>
        <end position="19"/>
    </location>
</feature>